<evidence type="ECO:0000259" key="1">
    <source>
        <dbReference type="Pfam" id="PF01551"/>
    </source>
</evidence>
<dbReference type="CDD" id="cd12797">
    <property type="entry name" value="M23_peptidase"/>
    <property type="match status" value="1"/>
</dbReference>
<evidence type="ECO:0000313" key="3">
    <source>
        <dbReference type="Proteomes" id="UP000515806"/>
    </source>
</evidence>
<dbReference type="InterPro" id="IPR050570">
    <property type="entry name" value="Cell_wall_metabolism_enzyme"/>
</dbReference>
<dbReference type="KEGG" id="proe:H9L23_02520"/>
<keyword evidence="3" id="KW-1185">Reference proteome</keyword>
<name>A0A7G9QI25_9SPHI</name>
<dbReference type="AlphaFoldDB" id="A0A7G9QI25"/>
<evidence type="ECO:0000313" key="2">
    <source>
        <dbReference type="EMBL" id="QNN43000.1"/>
    </source>
</evidence>
<dbReference type="InterPro" id="IPR016047">
    <property type="entry name" value="M23ase_b-sheet_dom"/>
</dbReference>
<gene>
    <name evidence="2" type="ORF">H9L23_02520</name>
</gene>
<dbReference type="GO" id="GO:0004222">
    <property type="term" value="F:metalloendopeptidase activity"/>
    <property type="evidence" value="ECO:0007669"/>
    <property type="project" value="TreeGrafter"/>
</dbReference>
<dbReference type="Proteomes" id="UP000515806">
    <property type="component" value="Chromosome"/>
</dbReference>
<dbReference type="PANTHER" id="PTHR21666">
    <property type="entry name" value="PEPTIDASE-RELATED"/>
    <property type="match status" value="1"/>
</dbReference>
<dbReference type="Gene3D" id="2.70.70.10">
    <property type="entry name" value="Glucose Permease (Domain IIA)"/>
    <property type="match status" value="1"/>
</dbReference>
<feature type="domain" description="M23ase beta-sheet core" evidence="1">
    <location>
        <begin position="3"/>
        <end position="95"/>
    </location>
</feature>
<sequence length="112" mass="12002">MDFHRGVDLKAKRSIICAVLSGRVSSCGQNSVLGNFVRICHGKAESIYGHLSSVLVYPGKEVSAGEMIGVSGHSGKATGEHLHFSLRLDGNAVDPLKFLLSLQVILEKKTEP</sequence>
<dbReference type="InterPro" id="IPR011055">
    <property type="entry name" value="Dup_hybrid_motif"/>
</dbReference>
<proteinExistence type="predicted"/>
<dbReference type="EMBL" id="CP060723">
    <property type="protein sequence ID" value="QNN43000.1"/>
    <property type="molecule type" value="Genomic_DNA"/>
</dbReference>
<reference evidence="2 3" key="1">
    <citation type="submission" date="2020-08" db="EMBL/GenBank/DDBJ databases">
        <title>Genome sequence of Pedobacter roseus KACC 11594T.</title>
        <authorList>
            <person name="Hyun D.-W."/>
            <person name="Bae J.-W."/>
        </authorList>
    </citation>
    <scope>NUCLEOTIDE SEQUENCE [LARGE SCALE GENOMIC DNA]</scope>
    <source>
        <strain evidence="2 3">KACC 11594</strain>
    </source>
</reference>
<dbReference type="RefSeq" id="WP_187593520.1">
    <property type="nucleotide sequence ID" value="NZ_CP060723.1"/>
</dbReference>
<protein>
    <submittedName>
        <fullName evidence="2">M23 family metallopeptidase</fullName>
    </submittedName>
</protein>
<dbReference type="SUPFAM" id="SSF51261">
    <property type="entry name" value="Duplicated hybrid motif"/>
    <property type="match status" value="1"/>
</dbReference>
<accession>A0A7G9QI25</accession>
<dbReference type="Pfam" id="PF01551">
    <property type="entry name" value="Peptidase_M23"/>
    <property type="match status" value="1"/>
</dbReference>
<dbReference type="PANTHER" id="PTHR21666:SF270">
    <property type="entry name" value="MUREIN HYDROLASE ACTIVATOR ENVC"/>
    <property type="match status" value="1"/>
</dbReference>
<organism evidence="2 3">
    <name type="scientific">Pedobacter roseus</name>
    <dbReference type="NCBI Taxonomy" id="336820"/>
    <lineage>
        <taxon>Bacteria</taxon>
        <taxon>Pseudomonadati</taxon>
        <taxon>Bacteroidota</taxon>
        <taxon>Sphingobacteriia</taxon>
        <taxon>Sphingobacteriales</taxon>
        <taxon>Sphingobacteriaceae</taxon>
        <taxon>Pedobacter</taxon>
    </lineage>
</organism>